<name>V6IZU0_9BACL</name>
<dbReference type="InterPro" id="IPR013527">
    <property type="entry name" value="YicC-like_N"/>
</dbReference>
<dbReference type="PANTHER" id="PTHR30636:SF3">
    <property type="entry name" value="UPF0701 PROTEIN YICC"/>
    <property type="match status" value="1"/>
</dbReference>
<dbReference type="eggNOG" id="COG1561">
    <property type="taxonomic scope" value="Bacteria"/>
</dbReference>
<comment type="cofactor">
    <cofactor evidence="1">
        <name>a divalent metal cation</name>
        <dbReference type="ChEBI" id="CHEBI:60240"/>
    </cofactor>
</comment>
<dbReference type="InterPro" id="IPR005229">
    <property type="entry name" value="YicC/YloC-like"/>
</dbReference>
<comment type="similarity">
    <text evidence="5">Belongs to the YicC/YloC family.</text>
</comment>
<keyword evidence="9" id="KW-1185">Reference proteome</keyword>
<evidence type="ECO:0000256" key="5">
    <source>
        <dbReference type="ARBA" id="ARBA00035648"/>
    </source>
</evidence>
<dbReference type="PATRIC" id="fig|1395513.3.peg.652"/>
<evidence type="ECO:0000313" key="9">
    <source>
        <dbReference type="Proteomes" id="UP000018296"/>
    </source>
</evidence>
<protein>
    <recommendedName>
        <fullName evidence="10">Stress-induced protein</fullName>
    </recommendedName>
</protein>
<dbReference type="RefSeq" id="WP_023508952.1">
    <property type="nucleotide sequence ID" value="NZ_AWTC01000002.1"/>
</dbReference>
<dbReference type="Pfam" id="PF08340">
    <property type="entry name" value="YicC-like_C"/>
    <property type="match status" value="1"/>
</dbReference>
<dbReference type="Pfam" id="PF03755">
    <property type="entry name" value="YicC-like_N"/>
    <property type="match status" value="1"/>
</dbReference>
<reference evidence="8 9" key="1">
    <citation type="journal article" date="2013" name="Genome Announc.">
        <title>Genome Sequence of Sporolactobacillus laevolacticus DSM442, an Efficient Polymer-Grade D-Lactate Producer from Agricultural Waste Cottonseed as a Nitrogen Source.</title>
        <authorList>
            <person name="Wang H."/>
            <person name="Wang L."/>
            <person name="Ju J."/>
            <person name="Yu B."/>
            <person name="Ma Y."/>
        </authorList>
    </citation>
    <scope>NUCLEOTIDE SEQUENCE [LARGE SCALE GENOMIC DNA]</scope>
    <source>
        <strain evidence="8 9">DSM 442</strain>
    </source>
</reference>
<sequence>MMKSMTGFGMFSQNAGKTHVRVELKSVNHRFFDFSLNCPKPLIYLEDQIREIVHSFVKRGSVSLFLSVEGSEAFNPQIETNWSVVDQYISAAQEIQKRSGAQILDISSILQLPGVFSLRDADSLSARTVEPLVLETVRGACVQLKTMREKEGEALRRDLMEKAGCIRLEVRNLEAFMPEVRTHFEHKLRDAVSDFLEQHQAIDEDRLMNEIALFANKSAVDEELTRMKSHLTQFRGFLEDGQDDPVGRRLDFLIQEMNREMNTIGSKGNHAEVSRFVVLVKSEIEKLREQVQNVE</sequence>
<dbReference type="InterPro" id="IPR013551">
    <property type="entry name" value="YicC-like_C"/>
</dbReference>
<comment type="caution">
    <text evidence="8">The sequence shown here is derived from an EMBL/GenBank/DDBJ whole genome shotgun (WGS) entry which is preliminary data.</text>
</comment>
<evidence type="ECO:0008006" key="10">
    <source>
        <dbReference type="Google" id="ProtNLM"/>
    </source>
</evidence>
<keyword evidence="4" id="KW-0378">Hydrolase</keyword>
<dbReference type="Proteomes" id="UP000018296">
    <property type="component" value="Unassembled WGS sequence"/>
</dbReference>
<evidence type="ECO:0000256" key="2">
    <source>
        <dbReference type="ARBA" id="ARBA00022722"/>
    </source>
</evidence>
<evidence type="ECO:0000313" key="8">
    <source>
        <dbReference type="EMBL" id="EST13113.1"/>
    </source>
</evidence>
<evidence type="ECO:0000256" key="4">
    <source>
        <dbReference type="ARBA" id="ARBA00022801"/>
    </source>
</evidence>
<dbReference type="GO" id="GO:0004521">
    <property type="term" value="F:RNA endonuclease activity"/>
    <property type="evidence" value="ECO:0007669"/>
    <property type="project" value="InterPro"/>
</dbReference>
<dbReference type="OrthoDB" id="9771229at2"/>
<dbReference type="PANTHER" id="PTHR30636">
    <property type="entry name" value="UPF0701 PROTEIN YICC"/>
    <property type="match status" value="1"/>
</dbReference>
<accession>V6IZU0</accession>
<dbReference type="NCBIfam" id="TIGR00255">
    <property type="entry name" value="YicC/YloC family endoribonuclease"/>
    <property type="match status" value="1"/>
</dbReference>
<evidence type="ECO:0000256" key="1">
    <source>
        <dbReference type="ARBA" id="ARBA00001968"/>
    </source>
</evidence>
<feature type="domain" description="Endoribonuclease YicC-like C-terminal" evidence="7">
    <location>
        <begin position="175"/>
        <end position="295"/>
    </location>
</feature>
<dbReference type="AlphaFoldDB" id="V6IZU0"/>
<evidence type="ECO:0000259" key="6">
    <source>
        <dbReference type="Pfam" id="PF03755"/>
    </source>
</evidence>
<dbReference type="STRING" id="1395513.P343_03215"/>
<dbReference type="GO" id="GO:0016787">
    <property type="term" value="F:hydrolase activity"/>
    <property type="evidence" value="ECO:0007669"/>
    <property type="project" value="UniProtKB-KW"/>
</dbReference>
<gene>
    <name evidence="8" type="ORF">P343_03215</name>
</gene>
<evidence type="ECO:0000256" key="3">
    <source>
        <dbReference type="ARBA" id="ARBA00022759"/>
    </source>
</evidence>
<dbReference type="EMBL" id="AWTC01000002">
    <property type="protein sequence ID" value="EST13113.1"/>
    <property type="molecule type" value="Genomic_DNA"/>
</dbReference>
<keyword evidence="3" id="KW-0255">Endonuclease</keyword>
<feature type="domain" description="Endoribonuclease YicC-like N-terminal" evidence="6">
    <location>
        <begin position="2"/>
        <end position="156"/>
    </location>
</feature>
<organism evidence="8 9">
    <name type="scientific">Sporolactobacillus laevolacticus DSM 442</name>
    <dbReference type="NCBI Taxonomy" id="1395513"/>
    <lineage>
        <taxon>Bacteria</taxon>
        <taxon>Bacillati</taxon>
        <taxon>Bacillota</taxon>
        <taxon>Bacilli</taxon>
        <taxon>Bacillales</taxon>
        <taxon>Sporolactobacillaceae</taxon>
        <taxon>Sporolactobacillus</taxon>
    </lineage>
</organism>
<proteinExistence type="inferred from homology"/>
<evidence type="ECO:0000259" key="7">
    <source>
        <dbReference type="Pfam" id="PF08340"/>
    </source>
</evidence>
<keyword evidence="2" id="KW-0540">Nuclease</keyword>